<reference evidence="4 5" key="1">
    <citation type="journal article" date="2012" name="Science">
        <title>Ecological populations of bacteria act as socially cohesive units of antibiotic production and resistance.</title>
        <authorList>
            <person name="Cordero O.X."/>
            <person name="Wildschutte H."/>
            <person name="Kirkup B."/>
            <person name="Proehl S."/>
            <person name="Ngo L."/>
            <person name="Hussain F."/>
            <person name="Le Roux F."/>
            <person name="Mincer T."/>
            <person name="Polz M.F."/>
        </authorList>
    </citation>
    <scope>NUCLEOTIDE SEQUENCE [LARGE SCALE GENOMIC DNA]</scope>
    <source>
        <strain evidence="4 5">FF-454</strain>
    </source>
</reference>
<comment type="catalytic activity">
    <reaction evidence="2">
        <text>2,5-diamino-6-hydroxy-4-(5-phosphoribosylamino)-pyrimidine + H2O = 2,5,6-triamino-4-hydroxypyrimidine + D-ribose 5-phosphate</text>
        <dbReference type="Rhea" id="RHEA:23436"/>
        <dbReference type="ChEBI" id="CHEBI:15377"/>
        <dbReference type="ChEBI" id="CHEBI:58614"/>
        <dbReference type="ChEBI" id="CHEBI:78346"/>
        <dbReference type="ChEBI" id="CHEBI:137796"/>
    </reaction>
</comment>
<dbReference type="Gene3D" id="1.10.357.40">
    <property type="entry name" value="YbiA-like"/>
    <property type="match status" value="1"/>
</dbReference>
<feature type="domain" description="NADAR" evidence="3">
    <location>
        <begin position="7"/>
        <end position="144"/>
    </location>
</feature>
<dbReference type="CDD" id="cd15457">
    <property type="entry name" value="NADAR"/>
    <property type="match status" value="1"/>
</dbReference>
<comment type="catalytic activity">
    <reaction evidence="1">
        <text>5-amino-6-(5-phospho-D-ribosylamino)uracil + H2O = 5,6-diaminouracil + D-ribose 5-phosphate</text>
        <dbReference type="Rhea" id="RHEA:55020"/>
        <dbReference type="ChEBI" id="CHEBI:15377"/>
        <dbReference type="ChEBI" id="CHEBI:46252"/>
        <dbReference type="ChEBI" id="CHEBI:58453"/>
        <dbReference type="ChEBI" id="CHEBI:78346"/>
    </reaction>
</comment>
<dbReference type="AlphaFoldDB" id="A0A1E5C8B0"/>
<evidence type="ECO:0000256" key="1">
    <source>
        <dbReference type="ARBA" id="ARBA00000022"/>
    </source>
</evidence>
<dbReference type="Pfam" id="PF08719">
    <property type="entry name" value="NADAR"/>
    <property type="match status" value="1"/>
</dbReference>
<dbReference type="InterPro" id="IPR037238">
    <property type="entry name" value="YbiA-like_sf"/>
</dbReference>
<comment type="caution">
    <text evidence="4">The sequence shown here is derived from an EMBL/GenBank/DDBJ whole genome shotgun (WGS) entry which is preliminary data.</text>
</comment>
<gene>
    <name evidence="4" type="ORF">A1OK_08320</name>
</gene>
<dbReference type="Proteomes" id="UP000095039">
    <property type="component" value="Unassembled WGS sequence"/>
</dbReference>
<protein>
    <recommendedName>
        <fullName evidence="3">NADAR domain-containing protein</fullName>
    </recommendedName>
</protein>
<evidence type="ECO:0000259" key="3">
    <source>
        <dbReference type="Pfam" id="PF08719"/>
    </source>
</evidence>
<dbReference type="SUPFAM" id="SSF143990">
    <property type="entry name" value="YbiA-like"/>
    <property type="match status" value="1"/>
</dbReference>
<organism evidence="4 5">
    <name type="scientific">Enterovibrio norvegicus FF-454</name>
    <dbReference type="NCBI Taxonomy" id="1185651"/>
    <lineage>
        <taxon>Bacteria</taxon>
        <taxon>Pseudomonadati</taxon>
        <taxon>Pseudomonadota</taxon>
        <taxon>Gammaproteobacteria</taxon>
        <taxon>Vibrionales</taxon>
        <taxon>Vibrionaceae</taxon>
        <taxon>Enterovibrio</taxon>
    </lineage>
</organism>
<evidence type="ECO:0000313" key="5">
    <source>
        <dbReference type="Proteomes" id="UP000095039"/>
    </source>
</evidence>
<evidence type="ECO:0000313" key="4">
    <source>
        <dbReference type="EMBL" id="OEE61753.1"/>
    </source>
</evidence>
<accession>A0A1E5C8B0</accession>
<dbReference type="NCBIfam" id="TIGR02464">
    <property type="entry name" value="ribofla_fusion"/>
    <property type="match status" value="1"/>
</dbReference>
<evidence type="ECO:0000256" key="2">
    <source>
        <dbReference type="ARBA" id="ARBA00000751"/>
    </source>
</evidence>
<keyword evidence="5" id="KW-1185">Reference proteome</keyword>
<dbReference type="EMBL" id="AJWN02000043">
    <property type="protein sequence ID" value="OEE61753.1"/>
    <property type="molecule type" value="Genomic_DNA"/>
</dbReference>
<sequence length="159" mass="18095">MTNTICFYEPDEAYGFLSNFYGAPLRIDGKAWLTSEHYYQACKFESMALQQKIQCALTPDEAFSLSREFNREVKSDWLDIRCDVMRHVVGQKFQQHADLALKLASTYPADLVECSHCDAFWGTGKSGDGFNKLGHILMDVRHQILVQDVLLSNPGTHHC</sequence>
<dbReference type="RefSeq" id="WP_016960351.1">
    <property type="nucleotide sequence ID" value="NZ_AJWN02000043.1"/>
</dbReference>
<dbReference type="InterPro" id="IPR012816">
    <property type="entry name" value="NADAR"/>
</dbReference>
<proteinExistence type="predicted"/>
<name>A0A1E5C8B0_9GAMM</name>